<sequence>MEDDFIEFAKVGRKFNISGLPEVYKIIEVDTDKVVVTIEGIGSDFNVEIGDAEDSFKVGMWRSIVTLVAAHRDGMDCCKCNNFFQFAAPNQDDGTMICWSCRSGF</sequence>
<accession>A0A0F9RZN7</accession>
<dbReference type="AlphaFoldDB" id="A0A0F9RZN7"/>
<protein>
    <submittedName>
        <fullName evidence="1">Uncharacterized protein</fullName>
    </submittedName>
</protein>
<reference evidence="1" key="1">
    <citation type="journal article" date="2015" name="Nature">
        <title>Complex archaea that bridge the gap between prokaryotes and eukaryotes.</title>
        <authorList>
            <person name="Spang A."/>
            <person name="Saw J.H."/>
            <person name="Jorgensen S.L."/>
            <person name="Zaremba-Niedzwiedzka K."/>
            <person name="Martijn J."/>
            <person name="Lind A.E."/>
            <person name="van Eijk R."/>
            <person name="Schleper C."/>
            <person name="Guy L."/>
            <person name="Ettema T.J."/>
        </authorList>
    </citation>
    <scope>NUCLEOTIDE SEQUENCE</scope>
</reference>
<gene>
    <name evidence="1" type="ORF">LCGC14_0533340</name>
</gene>
<evidence type="ECO:0000313" key="1">
    <source>
        <dbReference type="EMBL" id="KKN60284.1"/>
    </source>
</evidence>
<name>A0A0F9RZN7_9ZZZZ</name>
<proteinExistence type="predicted"/>
<dbReference type="EMBL" id="LAZR01000700">
    <property type="protein sequence ID" value="KKN60284.1"/>
    <property type="molecule type" value="Genomic_DNA"/>
</dbReference>
<comment type="caution">
    <text evidence="1">The sequence shown here is derived from an EMBL/GenBank/DDBJ whole genome shotgun (WGS) entry which is preliminary data.</text>
</comment>
<organism evidence="1">
    <name type="scientific">marine sediment metagenome</name>
    <dbReference type="NCBI Taxonomy" id="412755"/>
    <lineage>
        <taxon>unclassified sequences</taxon>
        <taxon>metagenomes</taxon>
        <taxon>ecological metagenomes</taxon>
    </lineage>
</organism>